<dbReference type="STRING" id="190721.ACS15_1609"/>
<evidence type="ECO:0000256" key="3">
    <source>
        <dbReference type="ARBA" id="ARBA00023082"/>
    </source>
</evidence>
<dbReference type="Pfam" id="PF04542">
    <property type="entry name" value="Sigma70_r2"/>
    <property type="match status" value="1"/>
</dbReference>
<dbReference type="SUPFAM" id="SSF88659">
    <property type="entry name" value="Sigma3 and sigma4 domains of RNA polymerase sigma factors"/>
    <property type="match status" value="1"/>
</dbReference>
<dbReference type="Proteomes" id="UP000078572">
    <property type="component" value="Chromosome 1"/>
</dbReference>
<dbReference type="AlphaFoldDB" id="A0A191ZVW3"/>
<dbReference type="InterPro" id="IPR013325">
    <property type="entry name" value="RNA_pol_sigma_r2"/>
</dbReference>
<dbReference type="InterPro" id="IPR007627">
    <property type="entry name" value="RNA_pol_sigma70_r2"/>
</dbReference>
<dbReference type="InterPro" id="IPR036388">
    <property type="entry name" value="WH-like_DNA-bd_sf"/>
</dbReference>
<keyword evidence="3" id="KW-0731">Sigma factor</keyword>
<keyword evidence="4" id="KW-0804">Transcription</keyword>
<keyword evidence="6" id="KW-1185">Reference proteome</keyword>
<keyword evidence="2" id="KW-0805">Transcription regulation</keyword>
<dbReference type="GO" id="GO:0003677">
    <property type="term" value="F:DNA binding"/>
    <property type="evidence" value="ECO:0007669"/>
    <property type="project" value="InterPro"/>
</dbReference>
<dbReference type="EMBL" id="CP016022">
    <property type="protein sequence ID" value="ANJ72295.1"/>
    <property type="molecule type" value="Genomic_DNA"/>
</dbReference>
<accession>A0A191ZVW3</accession>
<evidence type="ECO:0000256" key="2">
    <source>
        <dbReference type="ARBA" id="ARBA00023015"/>
    </source>
</evidence>
<dbReference type="GO" id="GO:0006352">
    <property type="term" value="P:DNA-templated transcription initiation"/>
    <property type="evidence" value="ECO:0007669"/>
    <property type="project" value="InterPro"/>
</dbReference>
<dbReference type="RefSeq" id="WP_064803131.1">
    <property type="nucleotide sequence ID" value="NZ_CP016022.1"/>
</dbReference>
<name>A0A191ZVW3_9RALS</name>
<dbReference type="InterPro" id="IPR013249">
    <property type="entry name" value="RNA_pol_sigma70_r4_t2"/>
</dbReference>
<protein>
    <submittedName>
        <fullName evidence="5">Uncharacterized protein</fullName>
    </submittedName>
</protein>
<comment type="similarity">
    <text evidence="1">Belongs to the sigma-70 factor family. ECF subfamily.</text>
</comment>
<dbReference type="OrthoDB" id="8654550at2"/>
<dbReference type="GeneID" id="61525832"/>
<evidence type="ECO:0000313" key="6">
    <source>
        <dbReference type="Proteomes" id="UP000078572"/>
    </source>
</evidence>
<proteinExistence type="inferred from homology"/>
<gene>
    <name evidence="5" type="ORF">A9Y76_07350</name>
</gene>
<evidence type="ECO:0000256" key="4">
    <source>
        <dbReference type="ARBA" id="ARBA00023163"/>
    </source>
</evidence>
<dbReference type="InterPro" id="IPR013324">
    <property type="entry name" value="RNA_pol_sigma_r3/r4-like"/>
</dbReference>
<dbReference type="GO" id="GO:0016987">
    <property type="term" value="F:sigma factor activity"/>
    <property type="evidence" value="ECO:0007669"/>
    <property type="project" value="UniProtKB-KW"/>
</dbReference>
<dbReference type="InterPro" id="IPR014284">
    <property type="entry name" value="RNA_pol_sigma-70_dom"/>
</dbReference>
<dbReference type="NCBIfam" id="TIGR02937">
    <property type="entry name" value="sigma70-ECF"/>
    <property type="match status" value="1"/>
</dbReference>
<dbReference type="SUPFAM" id="SSF88946">
    <property type="entry name" value="Sigma2 domain of RNA polymerase sigma factors"/>
    <property type="match status" value="1"/>
</dbReference>
<evidence type="ECO:0000256" key="1">
    <source>
        <dbReference type="ARBA" id="ARBA00010641"/>
    </source>
</evidence>
<organism evidence="5 6">
    <name type="scientific">Ralstonia insidiosa</name>
    <dbReference type="NCBI Taxonomy" id="190721"/>
    <lineage>
        <taxon>Bacteria</taxon>
        <taxon>Pseudomonadati</taxon>
        <taxon>Pseudomonadota</taxon>
        <taxon>Betaproteobacteria</taxon>
        <taxon>Burkholderiales</taxon>
        <taxon>Burkholderiaceae</taxon>
        <taxon>Ralstonia</taxon>
    </lineage>
</organism>
<dbReference type="PANTHER" id="PTHR43133">
    <property type="entry name" value="RNA POLYMERASE ECF-TYPE SIGMA FACTO"/>
    <property type="match status" value="1"/>
</dbReference>
<dbReference type="InterPro" id="IPR039425">
    <property type="entry name" value="RNA_pol_sigma-70-like"/>
</dbReference>
<reference evidence="6" key="1">
    <citation type="submission" date="2016-06" db="EMBL/GenBank/DDBJ databases">
        <authorList>
            <person name="Xu Y."/>
            <person name="Nagy A."/>
            <person name="Yan X."/>
            <person name="Kim S.W."/>
            <person name="Haley B."/>
            <person name="Liu N.T."/>
            <person name="Nou X."/>
        </authorList>
    </citation>
    <scope>NUCLEOTIDE SEQUENCE [LARGE SCALE GENOMIC DNA]</scope>
    <source>
        <strain evidence="6">ATCC 49129</strain>
    </source>
</reference>
<dbReference type="Pfam" id="PF08281">
    <property type="entry name" value="Sigma70_r4_2"/>
    <property type="match status" value="1"/>
</dbReference>
<dbReference type="PANTHER" id="PTHR43133:SF63">
    <property type="entry name" value="RNA POLYMERASE SIGMA FACTOR FECI-RELATED"/>
    <property type="match status" value="1"/>
</dbReference>
<dbReference type="Gene3D" id="1.10.1740.10">
    <property type="match status" value="1"/>
</dbReference>
<dbReference type="Gene3D" id="1.10.10.10">
    <property type="entry name" value="Winged helix-like DNA-binding domain superfamily/Winged helix DNA-binding domain"/>
    <property type="match status" value="1"/>
</dbReference>
<sequence length="172" mass="19662">MPAVQPNPLHDIDALYVCHSDWLFAWLRRKLACPEEAADVLHDTFMRVLAVPDALSEVREPRAYLTTTAKHLMIDRARRRRVECACLDELTLRCEQFGHAPSPEQRMAQAQTLQHTSTMLETLSPSAREAVRLRYIEGQSHACIAEQLGKSTRMVRKYLVQAVERCSTCMRA</sequence>
<evidence type="ECO:0000313" key="5">
    <source>
        <dbReference type="EMBL" id="ANJ72295.1"/>
    </source>
</evidence>